<dbReference type="InterPro" id="IPR037208">
    <property type="entry name" value="Spo0E-like_sf"/>
</dbReference>
<gene>
    <name evidence="1" type="ORF">AZF04_16350</name>
</gene>
<organism evidence="1 2">
    <name type="scientific">Alkalihalobacillus trypoxylicola</name>
    <dbReference type="NCBI Taxonomy" id="519424"/>
    <lineage>
        <taxon>Bacteria</taxon>
        <taxon>Bacillati</taxon>
        <taxon>Bacillota</taxon>
        <taxon>Bacilli</taxon>
        <taxon>Bacillales</taxon>
        <taxon>Bacillaceae</taxon>
        <taxon>Alkalihalobacillus</taxon>
    </lineage>
</organism>
<dbReference type="OrthoDB" id="1684493at2"/>
<accession>A0A161PJL1</accession>
<dbReference type="AlphaFoldDB" id="A0A161PJL1"/>
<proteinExistence type="predicted"/>
<evidence type="ECO:0008006" key="3">
    <source>
        <dbReference type="Google" id="ProtNLM"/>
    </source>
</evidence>
<dbReference type="Pfam" id="PF09388">
    <property type="entry name" value="SpoOE-like"/>
    <property type="match status" value="1"/>
</dbReference>
<evidence type="ECO:0000313" key="1">
    <source>
        <dbReference type="EMBL" id="KYG33531.1"/>
    </source>
</evidence>
<name>A0A161PJL1_9BACI</name>
<sequence length="61" mass="7032">MGSTLTYDACVERIEKLREKMIITAAQKGMQDPLVLKYSQELDQAHNYILFLDSLNLEKLT</sequence>
<reference evidence="1" key="1">
    <citation type="submission" date="2016-02" db="EMBL/GenBank/DDBJ databases">
        <title>Genome sequence of Bacillus trypoxylicola KCTC 13244(T).</title>
        <authorList>
            <person name="Jeong H."/>
            <person name="Park S.-H."/>
            <person name="Choi S.-K."/>
        </authorList>
    </citation>
    <scope>NUCLEOTIDE SEQUENCE [LARGE SCALE GENOMIC DNA]</scope>
    <source>
        <strain evidence="1">KCTC 13244</strain>
    </source>
</reference>
<dbReference type="SUPFAM" id="SSF140500">
    <property type="entry name" value="BAS1536-like"/>
    <property type="match status" value="1"/>
</dbReference>
<protein>
    <recommendedName>
        <fullName evidence="3">Aspartyl-phosphate phosphatase Spo0E family protein</fullName>
    </recommendedName>
</protein>
<dbReference type="GO" id="GO:0046983">
    <property type="term" value="F:protein dimerization activity"/>
    <property type="evidence" value="ECO:0007669"/>
    <property type="project" value="InterPro"/>
</dbReference>
<dbReference type="RefSeq" id="WP_045482856.1">
    <property type="nucleotide sequence ID" value="NZ_LTAO01000006.1"/>
</dbReference>
<dbReference type="Proteomes" id="UP000075806">
    <property type="component" value="Unassembled WGS sequence"/>
</dbReference>
<keyword evidence="2" id="KW-1185">Reference proteome</keyword>
<dbReference type="InterPro" id="IPR018540">
    <property type="entry name" value="Spo0E-like"/>
</dbReference>
<dbReference type="Gene3D" id="4.10.280.10">
    <property type="entry name" value="Helix-loop-helix DNA-binding domain"/>
    <property type="match status" value="1"/>
</dbReference>
<dbReference type="InterPro" id="IPR036638">
    <property type="entry name" value="HLH_DNA-bd_sf"/>
</dbReference>
<comment type="caution">
    <text evidence="1">The sequence shown here is derived from an EMBL/GenBank/DDBJ whole genome shotgun (WGS) entry which is preliminary data.</text>
</comment>
<dbReference type="EMBL" id="LTAO01000006">
    <property type="protein sequence ID" value="KYG33531.1"/>
    <property type="molecule type" value="Genomic_DNA"/>
</dbReference>
<evidence type="ECO:0000313" key="2">
    <source>
        <dbReference type="Proteomes" id="UP000075806"/>
    </source>
</evidence>
<dbReference type="GO" id="GO:0043937">
    <property type="term" value="P:regulation of sporulation"/>
    <property type="evidence" value="ECO:0007669"/>
    <property type="project" value="InterPro"/>
</dbReference>